<dbReference type="AlphaFoldDB" id="A0A7X0JSK6"/>
<keyword evidence="7" id="KW-1185">Reference proteome</keyword>
<dbReference type="EMBL" id="JACHHT010000001">
    <property type="protein sequence ID" value="MBB6521084.1"/>
    <property type="molecule type" value="Genomic_DNA"/>
</dbReference>
<proteinExistence type="inferred from homology"/>
<evidence type="ECO:0000256" key="1">
    <source>
        <dbReference type="ARBA" id="ARBA00005622"/>
    </source>
</evidence>
<organism evidence="6 7">
    <name type="scientific">Pseudoteredinibacter isoporae</name>
    <dbReference type="NCBI Taxonomy" id="570281"/>
    <lineage>
        <taxon>Bacteria</taxon>
        <taxon>Pseudomonadati</taxon>
        <taxon>Pseudomonadota</taxon>
        <taxon>Gammaproteobacteria</taxon>
        <taxon>Cellvibrionales</taxon>
        <taxon>Cellvibrionaceae</taxon>
        <taxon>Pseudoteredinibacter</taxon>
    </lineage>
</organism>
<gene>
    <name evidence="6" type="ORF">HNR48_001362</name>
</gene>
<dbReference type="SUPFAM" id="SSF53474">
    <property type="entry name" value="alpha/beta-Hydrolases"/>
    <property type="match status" value="1"/>
</dbReference>
<feature type="chain" id="PRO_5031489833" description="Esterase" evidence="5">
    <location>
        <begin position="23"/>
        <end position="472"/>
    </location>
</feature>
<dbReference type="SUPFAM" id="SSF48452">
    <property type="entry name" value="TPR-like"/>
    <property type="match status" value="1"/>
</dbReference>
<sequence>MAVPGIKGIILTLLFSALAASALGQSADSDQPAADVVPVQTESAGDQADDSAVESSEEAPLEEEPEAQAMAEPQAYGFLQSHRLFSETLDEERRYNIYLPASYYAKPEYNYPVLYLIDGDYNFLSIAGMVENLAKGNNPLIPEMIVVGISAKGIARYRNNMQPPLPLGKGGDADDFLRFINEELKTEINGKYRSSGFDILEGQSIGGLFVVNSLFASSDSFSAYIAISPMMWWEDYRMEGKVKDYLKKIKAPAKKLYLSLANEPRMGVYGLVEQLDRNRPVGVDWDFKHFTEENHDSVTLPALRHALKDLFQGWYISYKDLAAYENFEAVREHYLAYLKRFNLQQAIPAFTYKALMHQYPEEEKAEKAASLYLQTTQHLPLSLIDLRNHLAALAIKEKEYDKAGELLQASFEENANDFTVQQAISKWHRAQKQLDQAEEAAVKALTLARQQQQRDWLIAILEDELAEIQQSK</sequence>
<evidence type="ECO:0000256" key="5">
    <source>
        <dbReference type="SAM" id="SignalP"/>
    </source>
</evidence>
<comment type="similarity">
    <text evidence="1">Belongs to the esterase D family.</text>
</comment>
<keyword evidence="5" id="KW-0732">Signal</keyword>
<evidence type="ECO:0000256" key="3">
    <source>
        <dbReference type="SAM" id="Coils"/>
    </source>
</evidence>
<reference evidence="6 7" key="1">
    <citation type="submission" date="2020-08" db="EMBL/GenBank/DDBJ databases">
        <title>Genomic Encyclopedia of Type Strains, Phase IV (KMG-IV): sequencing the most valuable type-strain genomes for metagenomic binning, comparative biology and taxonomic classification.</title>
        <authorList>
            <person name="Goeker M."/>
        </authorList>
    </citation>
    <scope>NUCLEOTIDE SEQUENCE [LARGE SCALE GENOMIC DNA]</scope>
    <source>
        <strain evidence="6 7">DSM 22368</strain>
    </source>
</reference>
<name>A0A7X0JSK6_9GAMM</name>
<feature type="signal peptide" evidence="5">
    <location>
        <begin position="1"/>
        <end position="22"/>
    </location>
</feature>
<dbReference type="InterPro" id="IPR000801">
    <property type="entry name" value="Esterase-like"/>
</dbReference>
<dbReference type="Pfam" id="PF00756">
    <property type="entry name" value="Esterase"/>
    <property type="match status" value="1"/>
</dbReference>
<dbReference type="Proteomes" id="UP000528457">
    <property type="component" value="Unassembled WGS sequence"/>
</dbReference>
<dbReference type="InterPro" id="IPR029058">
    <property type="entry name" value="AB_hydrolase_fold"/>
</dbReference>
<dbReference type="RefSeq" id="WP_166849504.1">
    <property type="nucleotide sequence ID" value="NZ_JAAONY010000001.1"/>
</dbReference>
<evidence type="ECO:0000313" key="7">
    <source>
        <dbReference type="Proteomes" id="UP000528457"/>
    </source>
</evidence>
<keyword evidence="2" id="KW-0378">Hydrolase</keyword>
<dbReference type="PANTHER" id="PTHR40841:SF2">
    <property type="entry name" value="SIDEROPHORE-DEGRADING ESTERASE (EUROFUNG)"/>
    <property type="match status" value="1"/>
</dbReference>
<dbReference type="InParanoid" id="A0A7X0JSK6"/>
<feature type="coiled-coil region" evidence="3">
    <location>
        <begin position="420"/>
        <end position="454"/>
    </location>
</feature>
<dbReference type="InterPro" id="IPR052558">
    <property type="entry name" value="Siderophore_Hydrolase_D"/>
</dbReference>
<evidence type="ECO:0000313" key="6">
    <source>
        <dbReference type="EMBL" id="MBB6521084.1"/>
    </source>
</evidence>
<evidence type="ECO:0000256" key="2">
    <source>
        <dbReference type="ARBA" id="ARBA00022801"/>
    </source>
</evidence>
<feature type="compositionally biased region" description="Acidic residues" evidence="4">
    <location>
        <begin position="47"/>
        <end position="66"/>
    </location>
</feature>
<protein>
    <recommendedName>
        <fullName evidence="8">Esterase</fullName>
    </recommendedName>
</protein>
<dbReference type="PANTHER" id="PTHR40841">
    <property type="entry name" value="SIDEROPHORE TRIACETYLFUSARININE C ESTERASE"/>
    <property type="match status" value="1"/>
</dbReference>
<dbReference type="GO" id="GO:0016788">
    <property type="term" value="F:hydrolase activity, acting on ester bonds"/>
    <property type="evidence" value="ECO:0007669"/>
    <property type="project" value="TreeGrafter"/>
</dbReference>
<feature type="region of interest" description="Disordered" evidence="4">
    <location>
        <begin position="26"/>
        <end position="67"/>
    </location>
</feature>
<dbReference type="Gene3D" id="3.40.50.1820">
    <property type="entry name" value="alpha/beta hydrolase"/>
    <property type="match status" value="1"/>
</dbReference>
<accession>A0A7X0JSK6</accession>
<dbReference type="InterPro" id="IPR011990">
    <property type="entry name" value="TPR-like_helical_dom_sf"/>
</dbReference>
<keyword evidence="3" id="KW-0175">Coiled coil</keyword>
<evidence type="ECO:0000256" key="4">
    <source>
        <dbReference type="SAM" id="MobiDB-lite"/>
    </source>
</evidence>
<evidence type="ECO:0008006" key="8">
    <source>
        <dbReference type="Google" id="ProtNLM"/>
    </source>
</evidence>
<comment type="caution">
    <text evidence="6">The sequence shown here is derived from an EMBL/GenBank/DDBJ whole genome shotgun (WGS) entry which is preliminary data.</text>
</comment>